<proteinExistence type="predicted"/>
<dbReference type="OrthoDB" id="608866at2759"/>
<feature type="compositionally biased region" description="Polar residues" evidence="1">
    <location>
        <begin position="11"/>
        <end position="21"/>
    </location>
</feature>
<evidence type="ECO:0008006" key="4">
    <source>
        <dbReference type="Google" id="ProtNLM"/>
    </source>
</evidence>
<feature type="compositionally biased region" description="Basic and acidic residues" evidence="1">
    <location>
        <begin position="1"/>
        <end position="10"/>
    </location>
</feature>
<dbReference type="InterPro" id="IPR001005">
    <property type="entry name" value="SANT/Myb"/>
</dbReference>
<feature type="region of interest" description="Disordered" evidence="1">
    <location>
        <begin position="1"/>
        <end position="25"/>
    </location>
</feature>
<reference evidence="3" key="1">
    <citation type="submission" date="2011-02" db="EMBL/GenBank/DDBJ databases">
        <title>The Genome Sequence of Capsaspora owczarzaki ATCC 30864.</title>
        <authorList>
            <person name="Russ C."/>
            <person name="Cuomo C."/>
            <person name="Burger G."/>
            <person name="Gray M.W."/>
            <person name="Holland P.W.H."/>
            <person name="King N."/>
            <person name="Lang F.B.F."/>
            <person name="Roger A.J."/>
            <person name="Ruiz-Trillo I."/>
            <person name="Young S.K."/>
            <person name="Zeng Q."/>
            <person name="Gargeya S."/>
            <person name="Alvarado L."/>
            <person name="Berlin A."/>
            <person name="Chapman S.B."/>
            <person name="Chen Z."/>
            <person name="Freedman E."/>
            <person name="Gellesch M."/>
            <person name="Goldberg J."/>
            <person name="Griggs A."/>
            <person name="Gujja S."/>
            <person name="Heilman E."/>
            <person name="Heiman D."/>
            <person name="Howarth C."/>
            <person name="Mehta T."/>
            <person name="Neiman D."/>
            <person name="Pearson M."/>
            <person name="Roberts A."/>
            <person name="Saif S."/>
            <person name="Shea T."/>
            <person name="Shenoy N."/>
            <person name="Sisk P."/>
            <person name="Stolte C."/>
            <person name="Sykes S."/>
            <person name="White J."/>
            <person name="Yandava C."/>
            <person name="Haas B."/>
            <person name="Nusbaum C."/>
            <person name="Birren B."/>
        </authorList>
    </citation>
    <scope>NUCLEOTIDE SEQUENCE</scope>
    <source>
        <strain evidence="3">ATCC 30864</strain>
    </source>
</reference>
<name>A0A0D2WTQ9_CAPO3</name>
<keyword evidence="3" id="KW-1185">Reference proteome</keyword>
<gene>
    <name evidence="2" type="ORF">CAOG_006331</name>
</gene>
<organism evidence="2 3">
    <name type="scientific">Capsaspora owczarzaki (strain ATCC 30864)</name>
    <dbReference type="NCBI Taxonomy" id="595528"/>
    <lineage>
        <taxon>Eukaryota</taxon>
        <taxon>Filasterea</taxon>
        <taxon>Capsaspora</taxon>
    </lineage>
</organism>
<dbReference type="EMBL" id="KE346370">
    <property type="protein sequence ID" value="KJE95945.1"/>
    <property type="molecule type" value="Genomic_DNA"/>
</dbReference>
<protein>
    <recommendedName>
        <fullName evidence="4">Myb-like domain-containing protein</fullName>
    </recommendedName>
</protein>
<dbReference type="AlphaFoldDB" id="A0A0D2WTQ9"/>
<dbReference type="STRING" id="595528.A0A0D2WTQ9"/>
<dbReference type="CDD" id="cd00167">
    <property type="entry name" value="SANT"/>
    <property type="match status" value="1"/>
</dbReference>
<dbReference type="InParanoid" id="A0A0D2WTQ9"/>
<dbReference type="PhylomeDB" id="A0A0D2WTQ9"/>
<evidence type="ECO:0000256" key="1">
    <source>
        <dbReference type="SAM" id="MobiDB-lite"/>
    </source>
</evidence>
<evidence type="ECO:0000313" key="3">
    <source>
        <dbReference type="Proteomes" id="UP000008743"/>
    </source>
</evidence>
<accession>A0A0D2WTQ9</accession>
<dbReference type="eggNOG" id="ENOG502S29A">
    <property type="taxonomic scope" value="Eukaryota"/>
</dbReference>
<dbReference type="Proteomes" id="UP000008743">
    <property type="component" value="Unassembled WGS sequence"/>
</dbReference>
<evidence type="ECO:0000313" key="2">
    <source>
        <dbReference type="EMBL" id="KJE95945.1"/>
    </source>
</evidence>
<dbReference type="OMA" id="TWKQGVL"/>
<sequence length="190" mass="21004">MAASQDHDSSRNLAASTSTAPTEVVDPRAEWARDLRLRFCVRPQFPETATMLHADGSLNRGYFRIERTATKERTWTDRERDLLIAGIGTYGVGNYSAMTADLLPEWTSNDLRLKTMRLLGRQNLTRYKGWMGDAAAIEHEYERNHALGIELNCWRSGMLVADDDGALERALDVASSGNGAALSAKSPATS</sequence>